<dbReference type="EMBL" id="JAODUP010000214">
    <property type="protein sequence ID" value="KAK2156389.1"/>
    <property type="molecule type" value="Genomic_DNA"/>
</dbReference>
<reference evidence="2" key="1">
    <citation type="journal article" date="2023" name="Mol. Biol. Evol.">
        <title>Third-Generation Sequencing Reveals the Adaptive Role of the Epigenome in Three Deep-Sea Polychaetes.</title>
        <authorList>
            <person name="Perez M."/>
            <person name="Aroh O."/>
            <person name="Sun Y."/>
            <person name="Lan Y."/>
            <person name="Juniper S.K."/>
            <person name="Young C.R."/>
            <person name="Angers B."/>
            <person name="Qian P.Y."/>
        </authorList>
    </citation>
    <scope>NUCLEOTIDE SEQUENCE</scope>
    <source>
        <strain evidence="2">P08H-3</strain>
    </source>
</reference>
<proteinExistence type="predicted"/>
<name>A0AAD9JNM9_9ANNE</name>
<dbReference type="AlphaFoldDB" id="A0AAD9JNM9"/>
<keyword evidence="3" id="KW-1185">Reference proteome</keyword>
<organism evidence="2 3">
    <name type="scientific">Paralvinella palmiformis</name>
    <dbReference type="NCBI Taxonomy" id="53620"/>
    <lineage>
        <taxon>Eukaryota</taxon>
        <taxon>Metazoa</taxon>
        <taxon>Spiralia</taxon>
        <taxon>Lophotrochozoa</taxon>
        <taxon>Annelida</taxon>
        <taxon>Polychaeta</taxon>
        <taxon>Sedentaria</taxon>
        <taxon>Canalipalpata</taxon>
        <taxon>Terebellida</taxon>
        <taxon>Terebelliformia</taxon>
        <taxon>Alvinellidae</taxon>
        <taxon>Paralvinella</taxon>
    </lineage>
</organism>
<evidence type="ECO:0000313" key="2">
    <source>
        <dbReference type="EMBL" id="KAK2156389.1"/>
    </source>
</evidence>
<accession>A0AAD9JNM9</accession>
<dbReference type="Proteomes" id="UP001208570">
    <property type="component" value="Unassembled WGS sequence"/>
</dbReference>
<comment type="caution">
    <text evidence="2">The sequence shown here is derived from an EMBL/GenBank/DDBJ whole genome shotgun (WGS) entry which is preliminary data.</text>
</comment>
<feature type="region of interest" description="Disordered" evidence="1">
    <location>
        <begin position="51"/>
        <end position="76"/>
    </location>
</feature>
<gene>
    <name evidence="2" type="ORF">LSH36_214g00034</name>
</gene>
<evidence type="ECO:0000313" key="3">
    <source>
        <dbReference type="Proteomes" id="UP001208570"/>
    </source>
</evidence>
<sequence>MLATDEPVWKAEIVMRRKSKSYLVAQKPEQPLKLGEMPQWKKDLLEKNKLRRVSSEGGDTGDGIPAEKKLEISAQTPDVPPWKVELAQRRRSRLSSIGVAPEALETLIEQKKSQAKHPEEEPEWAQLVARRRQRLASSGLLAAEECAKTN</sequence>
<protein>
    <submittedName>
        <fullName evidence="2">Uncharacterized protein</fullName>
    </submittedName>
</protein>
<evidence type="ECO:0000256" key="1">
    <source>
        <dbReference type="SAM" id="MobiDB-lite"/>
    </source>
</evidence>